<evidence type="ECO:0000256" key="21">
    <source>
        <dbReference type="ARBA" id="ARBA00081281"/>
    </source>
</evidence>
<evidence type="ECO:0000256" key="20">
    <source>
        <dbReference type="ARBA" id="ARBA00064649"/>
    </source>
</evidence>
<keyword evidence="9 23" id="KW-1133">Transmembrane helix</keyword>
<dbReference type="GO" id="GO:0045121">
    <property type="term" value="C:membrane raft"/>
    <property type="evidence" value="ECO:0007669"/>
    <property type="project" value="Ensembl"/>
</dbReference>
<feature type="repeat" description="TNFR-Cys" evidence="22">
    <location>
        <begin position="180"/>
        <end position="220"/>
    </location>
</feature>
<dbReference type="CDD" id="cd08313">
    <property type="entry name" value="Death_TNFR1"/>
    <property type="match status" value="1"/>
</dbReference>
<organism evidence="27 28">
    <name type="scientific">Rattus norvegicus</name>
    <name type="common">Rat</name>
    <dbReference type="NCBI Taxonomy" id="10116"/>
    <lineage>
        <taxon>Eukaryota</taxon>
        <taxon>Metazoa</taxon>
        <taxon>Chordata</taxon>
        <taxon>Craniata</taxon>
        <taxon>Vertebrata</taxon>
        <taxon>Euteleostomi</taxon>
        <taxon>Mammalia</taxon>
        <taxon>Eutheria</taxon>
        <taxon>Euarchontoglires</taxon>
        <taxon>Glires</taxon>
        <taxon>Rodentia</taxon>
        <taxon>Myomorpha</taxon>
        <taxon>Muroidea</taxon>
        <taxon>Muridae</taxon>
        <taxon>Murinae</taxon>
        <taxon>Rattus</taxon>
    </lineage>
</organism>
<comment type="caution">
    <text evidence="22">Lacks conserved residue(s) required for the propagation of feature annotation.</text>
</comment>
<proteinExistence type="evidence at protein level"/>
<keyword evidence="4" id="KW-1003">Cell membrane</keyword>
<dbReference type="CDD" id="cd10576">
    <property type="entry name" value="TNFRSF1A"/>
    <property type="match status" value="1"/>
</dbReference>
<dbReference type="Proteomes" id="UP000002494">
    <property type="component" value="Chromosome 4"/>
</dbReference>
<dbReference type="GO" id="GO:0071260">
    <property type="term" value="P:cellular response to mechanical stimulus"/>
    <property type="evidence" value="ECO:0007669"/>
    <property type="project" value="Ensembl"/>
</dbReference>
<dbReference type="InterPro" id="IPR033994">
    <property type="entry name" value="TNFRSF1A_death"/>
</dbReference>
<evidence type="ECO:0000256" key="13">
    <source>
        <dbReference type="ARBA" id="ARBA00023170"/>
    </source>
</evidence>
<dbReference type="GO" id="GO:0045944">
    <property type="term" value="P:positive regulation of transcription by RNA polymerase II"/>
    <property type="evidence" value="ECO:0007669"/>
    <property type="project" value="Ensembl"/>
</dbReference>
<dbReference type="Gene3D" id="2.10.50.10">
    <property type="entry name" value="Tumor Necrosis Factor Receptor, subunit A, domain 2"/>
    <property type="match status" value="2"/>
</dbReference>
<dbReference type="GO" id="GO:0005031">
    <property type="term" value="F:tumor necrosis factor receptor activity"/>
    <property type="evidence" value="ECO:0007669"/>
    <property type="project" value="UniProtKB-ARBA"/>
</dbReference>
<dbReference type="GO" id="GO:0072659">
    <property type="term" value="P:protein localization to plasma membrane"/>
    <property type="evidence" value="ECO:0007669"/>
    <property type="project" value="Ensembl"/>
</dbReference>
<reference evidence="27" key="1">
    <citation type="submission" date="2024-01" db="EMBL/GenBank/DDBJ databases">
        <title>GRCr8: a new rat reference genome assembly contstructed from accurate long reads and long range scaffolding.</title>
        <authorList>
            <person name="Doris P.A."/>
            <person name="Kalbfleisch T."/>
            <person name="Li K."/>
            <person name="Howe K."/>
            <person name="Wood J."/>
        </authorList>
    </citation>
    <scope>NUCLEOTIDE SEQUENCE [LARGE SCALE GENOMIC DNA]</scope>
    <source>
        <strain evidence="27">Brown Norway</strain>
    </source>
</reference>
<keyword evidence="13" id="KW-0675">Receptor</keyword>
<dbReference type="GO" id="GO:0009617">
    <property type="term" value="P:response to bacterium"/>
    <property type="evidence" value="ECO:0007669"/>
    <property type="project" value="UniProtKB-ARBA"/>
</dbReference>
<feature type="domain" description="TNFR-Cys" evidence="26">
    <location>
        <begin position="180"/>
        <end position="220"/>
    </location>
</feature>
<dbReference type="GO" id="GO:0000139">
    <property type="term" value="C:Golgi membrane"/>
    <property type="evidence" value="ECO:0007669"/>
    <property type="project" value="UniProtKB-SubCell"/>
</dbReference>
<feature type="repeat" description="TNFR-Cys" evidence="22">
    <location>
        <begin position="137"/>
        <end position="179"/>
    </location>
</feature>
<dbReference type="Pfam" id="PF00531">
    <property type="entry name" value="Death"/>
    <property type="match status" value="1"/>
</dbReference>
<keyword evidence="14" id="KW-0325">Glycoprotein</keyword>
<dbReference type="GO" id="GO:0050728">
    <property type="term" value="P:negative regulation of inflammatory response"/>
    <property type="evidence" value="ECO:0007669"/>
    <property type="project" value="Ensembl"/>
</dbReference>
<dbReference type="InterPro" id="IPR052493">
    <property type="entry name" value="TNFRSF1A"/>
</dbReference>
<evidence type="ECO:0000256" key="11">
    <source>
        <dbReference type="ARBA" id="ARBA00023136"/>
    </source>
</evidence>
<keyword evidence="5 23" id="KW-0812">Transmembrane</keyword>
<dbReference type="PROSITE" id="PS00652">
    <property type="entry name" value="TNFR_NGFR_1"/>
    <property type="match status" value="1"/>
</dbReference>
<protein>
    <recommendedName>
        <fullName evidence="3">Tumor necrosis factor receptor superfamily member 1A</fullName>
    </recommendedName>
    <alternativeName>
        <fullName evidence="18">Tumor necrosis factor receptor 1</fullName>
    </alternativeName>
    <alternativeName>
        <fullName evidence="15">Tumor necrosis factor receptor type I</fullName>
    </alternativeName>
    <alternativeName>
        <fullName evidence="16">p55</fullName>
    </alternativeName>
    <alternativeName>
        <fullName evidence="17 21">p60</fullName>
    </alternativeName>
</protein>
<keyword evidence="10" id="KW-0333">Golgi apparatus</keyword>
<evidence type="ECO:0000313" key="27">
    <source>
        <dbReference type="Ensembl" id="ENSRNOP00000092064.1"/>
    </source>
</evidence>
<keyword evidence="12 22" id="KW-1015">Disulfide bond</keyword>
<dbReference type="GeneTree" id="ENSGT00940000159540"/>
<dbReference type="AlphaFoldDB" id="A0A8I6GJG3"/>
<dbReference type="PROSITE" id="PS50050">
    <property type="entry name" value="TNFR_NGFR_2"/>
    <property type="match status" value="2"/>
</dbReference>
<keyword evidence="7 24" id="KW-0732">Signal</keyword>
<dbReference type="GO" id="GO:0043120">
    <property type="term" value="F:tumor necrosis factor binding"/>
    <property type="evidence" value="ECO:0007669"/>
    <property type="project" value="Ensembl"/>
</dbReference>
<dbReference type="GO" id="GO:0005886">
    <property type="term" value="C:plasma membrane"/>
    <property type="evidence" value="ECO:0007669"/>
    <property type="project" value="UniProtKB-SubCell"/>
</dbReference>
<feature type="transmembrane region" description="Helical" evidence="23">
    <location>
        <begin position="266"/>
        <end position="288"/>
    </location>
</feature>
<dbReference type="OMA" id="IVETPCT"/>
<evidence type="ECO:0000256" key="2">
    <source>
        <dbReference type="ARBA" id="ARBA00004614"/>
    </source>
</evidence>
<dbReference type="FunFam" id="2.10.50.10:FF:000020">
    <property type="entry name" value="Tumor necrosis factor receptor superfamily member 1A"/>
    <property type="match status" value="1"/>
</dbReference>
<evidence type="ECO:0000256" key="3">
    <source>
        <dbReference type="ARBA" id="ARBA00016302"/>
    </source>
</evidence>
<evidence type="ECO:0000256" key="10">
    <source>
        <dbReference type="ARBA" id="ARBA00023034"/>
    </source>
</evidence>
<dbReference type="FunFam" id="2.10.50.10:FF:000025">
    <property type="entry name" value="Tumor necrosis factor receptor superfamily member 1A"/>
    <property type="match status" value="1"/>
</dbReference>
<evidence type="ECO:0000256" key="18">
    <source>
        <dbReference type="ARBA" id="ARBA00031785"/>
    </source>
</evidence>
<dbReference type="SMART" id="SM00005">
    <property type="entry name" value="DEATH"/>
    <property type="match status" value="1"/>
</dbReference>
<feature type="signal peptide" evidence="24">
    <location>
        <begin position="1"/>
        <end position="29"/>
    </location>
</feature>
<evidence type="ECO:0000256" key="22">
    <source>
        <dbReference type="PROSITE-ProRule" id="PRU00206"/>
    </source>
</evidence>
<keyword evidence="11 23" id="KW-0472">Membrane</keyword>
<keyword evidence="28" id="KW-1185">Reference proteome</keyword>
<feature type="chain" id="PRO_5035176367" description="Tumor necrosis factor receptor superfamily member 1A" evidence="24">
    <location>
        <begin position="30"/>
        <end position="515"/>
    </location>
</feature>
<sequence>MGLPIVPGLLLSLVLLALLMGIHPSGVTGLVPSLGDREKRDNLCPQGKYAHPKNNSICCTKCHKGRRQWGQRVLVRFLLLVSDVPRPCPWESPYFAVSPGVGLCSSALNYRLILTPSTGTYLVSDCPSPGQETVCEVCDKGTFTASQNHVRQCLSCKTCRKEMFQVEISPCKADMDTVCGCKKNQFQRYLSETHFQCVDCSPCFNGTVTIPCKEKQNTVCNCHAGFFLSGNECTPCSHCKKNQECMKLCLPPVANVTNPQDSGTAVLLPLVIFLGLCLLFFICISLLCRYPQWRPRVYSIICRDSAPVKEVEGEGIVTKPLTPASIPAFSPNPGFNPTLGFSTTPRFSPPVSSTPISPVFGPSNWHNFVPPVREVVPTQGADPLLYGSLNPVPIPAPVRKWEDVVAAQPQRLDTADPAMLYAVVDGVPPTRWKEFMRLLGLSEHEIERLELQNGRCLREAHYSMLEAWRRRTPRHEATLDVVGRVLCDMNLRGCLENIRETLESPAHSSTTHLPR</sequence>
<comment type="subcellular location">
    <subcellularLocation>
        <location evidence="1">Cell membrane</location>
        <topology evidence="1">Single-pass type I membrane protein</topology>
    </subcellularLocation>
    <subcellularLocation>
        <location evidence="2">Golgi apparatus membrane</location>
        <topology evidence="2">Single-pass type I membrane protein</topology>
    </subcellularLocation>
</comment>
<dbReference type="GO" id="GO:0009986">
    <property type="term" value="C:cell surface"/>
    <property type="evidence" value="ECO:0007669"/>
    <property type="project" value="UniProtKB-ARBA"/>
</dbReference>
<dbReference type="InterPro" id="IPR001368">
    <property type="entry name" value="TNFR/NGFR_Cys_rich_reg"/>
</dbReference>
<dbReference type="PANTHER" id="PTHR46861">
    <property type="entry name" value="TUMOR NECROSIS FACTOR RECEPTOR SUPERFAMILY MEMBER 1A"/>
    <property type="match status" value="1"/>
</dbReference>
<name>A0A8I6GJG3_RAT</name>
<comment type="function">
    <text evidence="19">Receptor for TNFSF2/TNF-alpha and homotrimeric TNFSF1/lymphotoxin-alpha. The adapter molecule FADD recruits caspase-8 to the activated receptor. The resulting death-inducing signaling complex (DISC) performs caspase-8 proteolytic activation which initiates the subsequent cascade of caspases (aspartate-specific cysteine proteases) mediating apoptosis.</text>
</comment>
<evidence type="ECO:0000256" key="1">
    <source>
        <dbReference type="ARBA" id="ARBA00004251"/>
    </source>
</evidence>
<accession>A0A8I6GJG3</accession>
<evidence type="ECO:0007829" key="30">
    <source>
        <dbReference type="PeptideAtlas" id="A0A8I6GJG3"/>
    </source>
</evidence>
<dbReference type="Ensembl" id="ENSRNOT00000102042.2">
    <property type="protein sequence ID" value="ENSRNOP00000092064.1"/>
    <property type="gene ID" value="ENSRNOG00000031312.7"/>
</dbReference>
<dbReference type="Gene3D" id="1.10.533.10">
    <property type="entry name" value="Death Domain, Fas"/>
    <property type="match status" value="1"/>
</dbReference>
<feature type="domain" description="TNFR-Cys" evidence="26">
    <location>
        <begin position="137"/>
        <end position="179"/>
    </location>
</feature>
<evidence type="ECO:0000256" key="4">
    <source>
        <dbReference type="ARBA" id="ARBA00022475"/>
    </source>
</evidence>
<evidence type="ECO:0000256" key="12">
    <source>
        <dbReference type="ARBA" id="ARBA00023157"/>
    </source>
</evidence>
<feature type="domain" description="Death" evidence="25">
    <location>
        <begin position="417"/>
        <end position="502"/>
    </location>
</feature>
<evidence type="ECO:0000256" key="8">
    <source>
        <dbReference type="ARBA" id="ARBA00022737"/>
    </source>
</evidence>
<evidence type="ECO:0000259" key="26">
    <source>
        <dbReference type="PROSITE" id="PS50050"/>
    </source>
</evidence>
<dbReference type="GO" id="GO:0043235">
    <property type="term" value="C:receptor complex"/>
    <property type="evidence" value="ECO:0007669"/>
    <property type="project" value="Ensembl"/>
</dbReference>
<dbReference type="PANTHER" id="PTHR46861:SF1">
    <property type="entry name" value="TUMOR NECROSIS FACTOR RECEPTOR SUPERFAMILY MEMBER 1A"/>
    <property type="match status" value="1"/>
</dbReference>
<dbReference type="RGD" id="621237">
    <property type="gene designation" value="Tnfrsf1a"/>
</dbReference>
<keyword evidence="6" id="KW-0053">Apoptosis</keyword>
<evidence type="ECO:0000256" key="6">
    <source>
        <dbReference type="ARBA" id="ARBA00022703"/>
    </source>
</evidence>
<evidence type="ECO:0000256" key="7">
    <source>
        <dbReference type="ARBA" id="ARBA00022729"/>
    </source>
</evidence>
<evidence type="ECO:0000256" key="14">
    <source>
        <dbReference type="ARBA" id="ARBA00023180"/>
    </source>
</evidence>
<dbReference type="GO" id="GO:0043123">
    <property type="term" value="P:positive regulation of canonical NF-kappaB signal transduction"/>
    <property type="evidence" value="ECO:0007669"/>
    <property type="project" value="Ensembl"/>
</dbReference>
<dbReference type="GO" id="GO:0043065">
    <property type="term" value="P:positive regulation of apoptotic process"/>
    <property type="evidence" value="ECO:0007669"/>
    <property type="project" value="UniProtKB-ARBA"/>
</dbReference>
<dbReference type="GO" id="GO:0007259">
    <property type="term" value="P:cell surface receptor signaling pathway via JAK-STAT"/>
    <property type="evidence" value="ECO:0007669"/>
    <property type="project" value="Ensembl"/>
</dbReference>
<dbReference type="SUPFAM" id="SSF57586">
    <property type="entry name" value="TNF receptor-like"/>
    <property type="match status" value="3"/>
</dbReference>
<comment type="subunit">
    <text evidence="20">Binding of TNF to the extracellular domain leads to homotrimerization. The aggregated death domains provide a novel molecular interface that interacts specifically with the death domain of TRADD. Various TRADD-interacting proteins such as TRAFS, RIPK1 and possibly FADD, are recruited to the complex by their association with TRADD. This complex activates at least two distinct signaling cascades, apoptosis and NF-kappa-B signaling. Interacts with BAG4, BABAM2, FEM1B, GRB2, SQSTM1 and TRPC4AP. Interacts with DAB2IP. Interacts directly with NOL3 (via CARD domain); inhibits TNF-signaling pathway. Interacts with SH3RF2, TRADD and RIPK1. SH3RF2 facilitates the recruitment of RIPK1 and TRADD to TNFRSF1A in a TNF-alpha-dependent process. Interacts with PGLYRP1; this interaction is important for cell death induction. Interacts (via death domain) with MADD (via death domain).</text>
</comment>
<dbReference type="PROSITE" id="PS50017">
    <property type="entry name" value="DEATH_DOMAIN"/>
    <property type="match status" value="1"/>
</dbReference>
<evidence type="ECO:0000256" key="17">
    <source>
        <dbReference type="ARBA" id="ARBA00031548"/>
    </source>
</evidence>
<dbReference type="SMART" id="SM00208">
    <property type="entry name" value="TNFR"/>
    <property type="match status" value="3"/>
</dbReference>
<dbReference type="InterPro" id="IPR000488">
    <property type="entry name" value="Death_dom"/>
</dbReference>
<reference evidence="27" key="3">
    <citation type="submission" date="2025-09" db="UniProtKB">
        <authorList>
            <consortium name="Ensembl"/>
        </authorList>
    </citation>
    <scope>IDENTIFICATION</scope>
    <source>
        <strain evidence="27">Brown Norway</strain>
    </source>
</reference>
<reference evidence="27" key="2">
    <citation type="submission" date="2025-08" db="UniProtKB">
        <authorList>
            <consortium name="Ensembl"/>
        </authorList>
    </citation>
    <scope>IDENTIFICATION</scope>
    <source>
        <strain evidence="27">Brown Norway</strain>
    </source>
</reference>
<keyword evidence="30" id="KW-1267">Proteomics identification</keyword>
<evidence type="ECO:0000313" key="29">
    <source>
        <dbReference type="RGD" id="621237"/>
    </source>
</evidence>
<evidence type="ECO:0000259" key="25">
    <source>
        <dbReference type="PROSITE" id="PS50017"/>
    </source>
</evidence>
<gene>
    <name evidence="27 29" type="primary">Tnfrsf1a</name>
</gene>
<dbReference type="GO" id="GO:1903140">
    <property type="term" value="P:regulation of establishment of endothelial barrier"/>
    <property type="evidence" value="ECO:0007669"/>
    <property type="project" value="Ensembl"/>
</dbReference>
<dbReference type="SUPFAM" id="SSF47986">
    <property type="entry name" value="DEATH domain"/>
    <property type="match status" value="1"/>
</dbReference>
<dbReference type="Pfam" id="PF00020">
    <property type="entry name" value="TNFR_c6"/>
    <property type="match status" value="2"/>
</dbReference>
<dbReference type="OrthoDB" id="9408020at2759"/>
<evidence type="ECO:0000256" key="9">
    <source>
        <dbReference type="ARBA" id="ARBA00022989"/>
    </source>
</evidence>
<dbReference type="GO" id="GO:0005615">
    <property type="term" value="C:extracellular space"/>
    <property type="evidence" value="ECO:0007669"/>
    <property type="project" value="Ensembl"/>
</dbReference>
<evidence type="ECO:0000313" key="28">
    <source>
        <dbReference type="Proteomes" id="UP000002494"/>
    </source>
</evidence>
<evidence type="ECO:0000256" key="5">
    <source>
        <dbReference type="ARBA" id="ARBA00022692"/>
    </source>
</evidence>
<evidence type="ECO:0000256" key="23">
    <source>
        <dbReference type="SAM" id="Phobius"/>
    </source>
</evidence>
<evidence type="ECO:0000256" key="16">
    <source>
        <dbReference type="ARBA" id="ARBA00031535"/>
    </source>
</evidence>
<evidence type="ECO:0000256" key="15">
    <source>
        <dbReference type="ARBA" id="ARBA00030825"/>
    </source>
</evidence>
<evidence type="ECO:0000256" key="24">
    <source>
        <dbReference type="SAM" id="SignalP"/>
    </source>
</evidence>
<dbReference type="InterPro" id="IPR011029">
    <property type="entry name" value="DEATH-like_dom_sf"/>
</dbReference>
<evidence type="ECO:0000256" key="19">
    <source>
        <dbReference type="ARBA" id="ARBA00059146"/>
    </source>
</evidence>
<feature type="disulfide bond" evidence="22">
    <location>
        <begin position="138"/>
        <end position="153"/>
    </location>
</feature>
<dbReference type="InterPro" id="IPR033993">
    <property type="entry name" value="TNFRSF1A_N"/>
</dbReference>
<keyword evidence="8" id="KW-0677">Repeat</keyword>
<dbReference type="GO" id="GO:0038061">
    <property type="term" value="P:non-canonical NF-kappaB signal transduction"/>
    <property type="evidence" value="ECO:0007669"/>
    <property type="project" value="Ensembl"/>
</dbReference>
<dbReference type="FunFam" id="1.10.533.10:FF:000044">
    <property type="entry name" value="Tumor necrosis factor receptor superfamily member 1A"/>
    <property type="match status" value="1"/>
</dbReference>
<dbReference type="GO" id="GO:0097190">
    <property type="term" value="P:apoptotic signaling pathway"/>
    <property type="evidence" value="ECO:0007669"/>
    <property type="project" value="Ensembl"/>
</dbReference>